<dbReference type="InterPro" id="IPR010562">
    <property type="entry name" value="Haemolymph_juvenile_hormone-bd"/>
</dbReference>
<organism evidence="5 6">
    <name type="scientific">Frankliniella occidentalis</name>
    <name type="common">Western flower thrips</name>
    <name type="synonym">Euthrips occidentalis</name>
    <dbReference type="NCBI Taxonomy" id="133901"/>
    <lineage>
        <taxon>Eukaryota</taxon>
        <taxon>Metazoa</taxon>
        <taxon>Ecdysozoa</taxon>
        <taxon>Arthropoda</taxon>
        <taxon>Hexapoda</taxon>
        <taxon>Insecta</taxon>
        <taxon>Pterygota</taxon>
        <taxon>Neoptera</taxon>
        <taxon>Paraneoptera</taxon>
        <taxon>Thysanoptera</taxon>
        <taxon>Terebrantia</taxon>
        <taxon>Thripoidea</taxon>
        <taxon>Thripidae</taxon>
        <taxon>Frankliniella</taxon>
    </lineage>
</organism>
<evidence type="ECO:0000256" key="4">
    <source>
        <dbReference type="SAM" id="SignalP"/>
    </source>
</evidence>
<reference evidence="6" key="1">
    <citation type="submission" date="2025-08" db="UniProtKB">
        <authorList>
            <consortium name="RefSeq"/>
        </authorList>
    </citation>
    <scope>IDENTIFICATION</scope>
    <source>
        <tissue evidence="6">Whole organism</tissue>
    </source>
</reference>
<proteinExistence type="inferred from homology"/>
<dbReference type="SMART" id="SM00700">
    <property type="entry name" value="JHBP"/>
    <property type="match status" value="1"/>
</dbReference>
<protein>
    <submittedName>
        <fullName evidence="6">Protein takeout-like</fullName>
    </submittedName>
</protein>
<name>A0A6J1SCQ0_FRAOC</name>
<dbReference type="OrthoDB" id="8190514at2759"/>
<evidence type="ECO:0000256" key="2">
    <source>
        <dbReference type="ARBA" id="ARBA00023108"/>
    </source>
</evidence>
<accession>A0A6J1SCQ0</accession>
<dbReference type="Proteomes" id="UP000504606">
    <property type="component" value="Unplaced"/>
</dbReference>
<keyword evidence="1 4" id="KW-0732">Signal</keyword>
<dbReference type="RefSeq" id="XP_026278822.1">
    <property type="nucleotide sequence ID" value="XM_026423037.2"/>
</dbReference>
<keyword evidence="2" id="KW-0090">Biological rhythms</keyword>
<feature type="chain" id="PRO_5026827600" evidence="4">
    <location>
        <begin position="33"/>
        <end position="264"/>
    </location>
</feature>
<dbReference type="GO" id="GO:0007623">
    <property type="term" value="P:circadian rhythm"/>
    <property type="evidence" value="ECO:0007669"/>
    <property type="project" value="UniProtKB-ARBA"/>
</dbReference>
<evidence type="ECO:0000313" key="5">
    <source>
        <dbReference type="Proteomes" id="UP000504606"/>
    </source>
</evidence>
<dbReference type="PANTHER" id="PTHR11008">
    <property type="entry name" value="PROTEIN TAKEOUT-LIKE PROTEIN"/>
    <property type="match status" value="1"/>
</dbReference>
<evidence type="ECO:0000256" key="1">
    <source>
        <dbReference type="ARBA" id="ARBA00022729"/>
    </source>
</evidence>
<dbReference type="GeneID" id="113206793"/>
<dbReference type="PANTHER" id="PTHR11008:SF32">
    <property type="entry name" value="CIRCADIAN CLOCK-CONTROLLED PROTEIN DAYWAKE-RELATED"/>
    <property type="match status" value="1"/>
</dbReference>
<sequence length="264" mass="28911">MSPARRSHLAVILEVAVATLLLVVLCAPPSSASSKLPADFKRCRADDPDISGCLRLAVEDAFRKMKNGIASLGVLPVDPLKVDRIKINQGQGNVNINMDLRNMTIFGLAATRMTNYSADIASGILRTESLTPALRMEFNHVVSGRILLLPIRGAGPGSIVLNEVVTHHYLKSTPKTKKDGKTYWTLQQYKVKFVPKTISMDLKGLFGDEGRLGGQLNTFLNQNALTIFEEIGGAFEDAFGAVFKDITNRVFSKVPLNEIFIQPK</sequence>
<evidence type="ECO:0000313" key="6">
    <source>
        <dbReference type="RefSeq" id="XP_026278822.1"/>
    </source>
</evidence>
<dbReference type="Pfam" id="PF06585">
    <property type="entry name" value="JHBP"/>
    <property type="match status" value="1"/>
</dbReference>
<dbReference type="InterPro" id="IPR038606">
    <property type="entry name" value="To_sf"/>
</dbReference>
<feature type="signal peptide" evidence="4">
    <location>
        <begin position="1"/>
        <end position="32"/>
    </location>
</feature>
<gene>
    <name evidence="6" type="primary">LOC113206793</name>
</gene>
<dbReference type="KEGG" id="foc:113206793"/>
<comment type="similarity">
    <text evidence="3">Belongs to the TO family.</text>
</comment>
<dbReference type="FunFam" id="3.15.10.30:FF:000001">
    <property type="entry name" value="Takeout-like protein 1"/>
    <property type="match status" value="1"/>
</dbReference>
<dbReference type="Gene3D" id="3.15.10.30">
    <property type="entry name" value="Haemolymph juvenile hormone binding protein"/>
    <property type="match status" value="1"/>
</dbReference>
<keyword evidence="5" id="KW-1185">Reference proteome</keyword>
<dbReference type="GO" id="GO:0005615">
    <property type="term" value="C:extracellular space"/>
    <property type="evidence" value="ECO:0007669"/>
    <property type="project" value="TreeGrafter"/>
</dbReference>
<dbReference type="AlphaFoldDB" id="A0A6J1SCQ0"/>
<evidence type="ECO:0000256" key="3">
    <source>
        <dbReference type="ARBA" id="ARBA00060902"/>
    </source>
</evidence>